<dbReference type="AlphaFoldDB" id="A0A9W9ZIT3"/>
<feature type="compositionally biased region" description="Polar residues" evidence="1">
    <location>
        <begin position="111"/>
        <end position="127"/>
    </location>
</feature>
<keyword evidence="3" id="KW-1185">Reference proteome</keyword>
<name>A0A9W9ZIT3_9CNID</name>
<dbReference type="Proteomes" id="UP001163046">
    <property type="component" value="Unassembled WGS sequence"/>
</dbReference>
<sequence>MAAVFFKYTTDKAKFSSKDNNSGFKRTSVEAFLTGNGWHSIGNQVFHSDPSFGTAKEQMLSQAKALRDIEELIKWKPSLKETFKDSLIIVGQVYDIDSLLNTSERKKEPIFQNNGSKTESYTANSTAKPVKLGHQPSVKSPESPKFKKTTRPARNRPMGFASKVTSRPIVNYPKTPVKTAKNKATTSMLKAGRCSNDFNSNLLSHLEYGPQYGVEQDDMTPLYLPCLEEDEEGGVTEGKMTCGCHEFSSYHVETFVKMDSCVRKLCCSNINVDPSERVVV</sequence>
<feature type="region of interest" description="Disordered" evidence="1">
    <location>
        <begin position="110"/>
        <end position="159"/>
    </location>
</feature>
<organism evidence="2 3">
    <name type="scientific">Desmophyllum pertusum</name>
    <dbReference type="NCBI Taxonomy" id="174260"/>
    <lineage>
        <taxon>Eukaryota</taxon>
        <taxon>Metazoa</taxon>
        <taxon>Cnidaria</taxon>
        <taxon>Anthozoa</taxon>
        <taxon>Hexacorallia</taxon>
        <taxon>Scleractinia</taxon>
        <taxon>Caryophylliina</taxon>
        <taxon>Caryophylliidae</taxon>
        <taxon>Desmophyllum</taxon>
    </lineage>
</organism>
<protein>
    <submittedName>
        <fullName evidence="2">Uncharacterized protein</fullName>
    </submittedName>
</protein>
<dbReference type="EMBL" id="MU826038">
    <property type="protein sequence ID" value="KAJ7381754.1"/>
    <property type="molecule type" value="Genomic_DNA"/>
</dbReference>
<evidence type="ECO:0000256" key="1">
    <source>
        <dbReference type="SAM" id="MobiDB-lite"/>
    </source>
</evidence>
<evidence type="ECO:0000313" key="3">
    <source>
        <dbReference type="Proteomes" id="UP001163046"/>
    </source>
</evidence>
<dbReference type="OrthoDB" id="5960588at2759"/>
<proteinExistence type="predicted"/>
<evidence type="ECO:0000313" key="2">
    <source>
        <dbReference type="EMBL" id="KAJ7381754.1"/>
    </source>
</evidence>
<comment type="caution">
    <text evidence="2">The sequence shown here is derived from an EMBL/GenBank/DDBJ whole genome shotgun (WGS) entry which is preliminary data.</text>
</comment>
<gene>
    <name evidence="2" type="ORF">OS493_039222</name>
</gene>
<accession>A0A9W9ZIT3</accession>
<reference evidence="2" key="1">
    <citation type="submission" date="2023-01" db="EMBL/GenBank/DDBJ databases">
        <title>Genome assembly of the deep-sea coral Lophelia pertusa.</title>
        <authorList>
            <person name="Herrera S."/>
            <person name="Cordes E."/>
        </authorList>
    </citation>
    <scope>NUCLEOTIDE SEQUENCE</scope>
    <source>
        <strain evidence="2">USNM1676648</strain>
        <tissue evidence="2">Polyp</tissue>
    </source>
</reference>